<dbReference type="AlphaFoldDB" id="A0A9P9AA06"/>
<gene>
    <name evidence="8" type="ORF">F5X68DRAFT_137076</name>
</gene>
<name>A0A9P9AA06_9PEZI</name>
<keyword evidence="1 5" id="KW-0436">Ligase</keyword>
<feature type="active site" description="Charge relay system" evidence="5">
    <location>
        <position position="68"/>
    </location>
</feature>
<dbReference type="GO" id="GO:0030956">
    <property type="term" value="C:glutamyl-tRNA(Gln) amidotransferase complex"/>
    <property type="evidence" value="ECO:0007669"/>
    <property type="project" value="UniProtKB-UniRule"/>
</dbReference>
<organism evidence="8 9">
    <name type="scientific">Plectosphaerella plurivora</name>
    <dbReference type="NCBI Taxonomy" id="936078"/>
    <lineage>
        <taxon>Eukaryota</taxon>
        <taxon>Fungi</taxon>
        <taxon>Dikarya</taxon>
        <taxon>Ascomycota</taxon>
        <taxon>Pezizomycotina</taxon>
        <taxon>Sordariomycetes</taxon>
        <taxon>Hypocreomycetidae</taxon>
        <taxon>Glomerellales</taxon>
        <taxon>Plectosphaerellaceae</taxon>
        <taxon>Plectosphaerella</taxon>
    </lineage>
</organism>
<sequence>MSSHVTLRRHSVRPLAAATRGQCRAALSQTRRLHDHNHFITRGKLLAKPEAVPRPPTGDLTTFRLAIKDNFATKDFPTTCGSAILADHPSPFEATIVRQLRECGGTVVGKTNMDEFGMGSHSVHSAHGPVTNPLSETPTSAGGSSGGSAVAVKVGDAEIALGTDTGGSIRLPAAYCGVVGYKPSYGMLSRFGVVPYANSLDTVGLLATKVEHLRDIIFEHGLHLKHDPKDPTSLSEQFRFDHQEIPRDRPFRIGIPQEYNIDELDPRIRSAWADAMIALSEAGYSCVPVSLPSTKHALSAYYVIAPAEASSNLAKYDGVRYGVRDNEESDAVGEVLYSKTRGDGFGDEVQRRILLGSYSLSSEAMDNYFIQAQKVRKLVQRDFDRVFRVDNPLYDAQQFDLSEMSDDVLLENKLGPKEVDFLLCPTAPTFAPHLDTVSSQTPIQEYTNDVFTVPASLAGLPAISIPIKLGNGASGTDGSRAVVGLQLIGQFWDDQALLGVAQQLADLLEAKT</sequence>
<keyword evidence="2 5" id="KW-0547">Nucleotide-binding</keyword>
<feature type="region of interest" description="Disordered" evidence="6">
    <location>
        <begin position="118"/>
        <end position="148"/>
    </location>
</feature>
<reference evidence="8" key="1">
    <citation type="journal article" date="2021" name="Nat. Commun.">
        <title>Genetic determinants of endophytism in the Arabidopsis root mycobiome.</title>
        <authorList>
            <person name="Mesny F."/>
            <person name="Miyauchi S."/>
            <person name="Thiergart T."/>
            <person name="Pickel B."/>
            <person name="Atanasova L."/>
            <person name="Karlsson M."/>
            <person name="Huettel B."/>
            <person name="Barry K.W."/>
            <person name="Haridas S."/>
            <person name="Chen C."/>
            <person name="Bauer D."/>
            <person name="Andreopoulos W."/>
            <person name="Pangilinan J."/>
            <person name="LaButti K."/>
            <person name="Riley R."/>
            <person name="Lipzen A."/>
            <person name="Clum A."/>
            <person name="Drula E."/>
            <person name="Henrissat B."/>
            <person name="Kohler A."/>
            <person name="Grigoriev I.V."/>
            <person name="Martin F.M."/>
            <person name="Hacquard S."/>
        </authorList>
    </citation>
    <scope>NUCLEOTIDE SEQUENCE</scope>
    <source>
        <strain evidence="8">MPI-SDFR-AT-0117</strain>
    </source>
</reference>
<comment type="subcellular location">
    <subcellularLocation>
        <location evidence="5">Mitochondrion</location>
    </subcellularLocation>
</comment>
<dbReference type="Gene3D" id="3.90.1300.10">
    <property type="entry name" value="Amidase signature (AS) domain"/>
    <property type="match status" value="1"/>
</dbReference>
<dbReference type="OrthoDB" id="421993at2759"/>
<dbReference type="PANTHER" id="PTHR11895">
    <property type="entry name" value="TRANSAMIDASE"/>
    <property type="match status" value="1"/>
</dbReference>
<evidence type="ECO:0000256" key="6">
    <source>
        <dbReference type="SAM" id="MobiDB-lite"/>
    </source>
</evidence>
<proteinExistence type="inferred from homology"/>
<keyword evidence="5" id="KW-0496">Mitochondrion</keyword>
<dbReference type="HAMAP" id="MF_00120">
    <property type="entry name" value="GatA"/>
    <property type="match status" value="1"/>
</dbReference>
<keyword evidence="9" id="KW-1185">Reference proteome</keyword>
<dbReference type="GO" id="GO:0070681">
    <property type="term" value="P:glutaminyl-tRNAGln biosynthesis via transamidation"/>
    <property type="evidence" value="ECO:0007669"/>
    <property type="project" value="UniProtKB-UniRule"/>
</dbReference>
<comment type="function">
    <text evidence="5">Allows the formation of correctly charged Gln-tRNA(Gln) through the transamidation of misacylated Glu-tRNA(Gln) in the mitochondria. The reaction takes place in the presence of glutamine and ATP through an activated gamma-phospho-Glu-tRNA(Gln).</text>
</comment>
<feature type="active site" description="Acyl-ester intermediate" evidence="5">
    <location>
        <position position="168"/>
    </location>
</feature>
<dbReference type="GO" id="GO:0032543">
    <property type="term" value="P:mitochondrial translation"/>
    <property type="evidence" value="ECO:0007669"/>
    <property type="project" value="UniProtKB-UniRule"/>
</dbReference>
<dbReference type="Pfam" id="PF01425">
    <property type="entry name" value="Amidase"/>
    <property type="match status" value="1"/>
</dbReference>
<protein>
    <recommendedName>
        <fullName evidence="5">Glutamyl-tRNA(Gln) amidotransferase subunit A, mitochondrial</fullName>
        <shortName evidence="5">Glu-AdT subunit A</shortName>
        <ecNumber evidence="5">6.3.5.7</ecNumber>
    </recommendedName>
</protein>
<feature type="domain" description="Amidase" evidence="7">
    <location>
        <begin position="58"/>
        <end position="498"/>
    </location>
</feature>
<keyword evidence="3 5" id="KW-0067">ATP-binding</keyword>
<evidence type="ECO:0000313" key="8">
    <source>
        <dbReference type="EMBL" id="KAH6683675.1"/>
    </source>
</evidence>
<feature type="active site" description="Charge relay system" evidence="5">
    <location>
        <position position="144"/>
    </location>
</feature>
<accession>A0A9P9AA06</accession>
<evidence type="ECO:0000256" key="4">
    <source>
        <dbReference type="ARBA" id="ARBA00022917"/>
    </source>
</evidence>
<comment type="catalytic activity">
    <reaction evidence="5">
        <text>L-glutamyl-tRNA(Gln) + L-glutamine + ATP + H2O = L-glutaminyl-tRNA(Gln) + L-glutamate + ADP + phosphate + H(+)</text>
        <dbReference type="Rhea" id="RHEA:17521"/>
        <dbReference type="Rhea" id="RHEA-COMP:9681"/>
        <dbReference type="Rhea" id="RHEA-COMP:9684"/>
        <dbReference type="ChEBI" id="CHEBI:15377"/>
        <dbReference type="ChEBI" id="CHEBI:15378"/>
        <dbReference type="ChEBI" id="CHEBI:29985"/>
        <dbReference type="ChEBI" id="CHEBI:30616"/>
        <dbReference type="ChEBI" id="CHEBI:43474"/>
        <dbReference type="ChEBI" id="CHEBI:58359"/>
        <dbReference type="ChEBI" id="CHEBI:78520"/>
        <dbReference type="ChEBI" id="CHEBI:78521"/>
        <dbReference type="ChEBI" id="CHEBI:456216"/>
        <dbReference type="EC" id="6.3.5.7"/>
    </reaction>
</comment>
<dbReference type="Proteomes" id="UP000770015">
    <property type="component" value="Unassembled WGS sequence"/>
</dbReference>
<dbReference type="InterPro" id="IPR004412">
    <property type="entry name" value="GatA"/>
</dbReference>
<dbReference type="InterPro" id="IPR036928">
    <property type="entry name" value="AS_sf"/>
</dbReference>
<evidence type="ECO:0000256" key="1">
    <source>
        <dbReference type="ARBA" id="ARBA00022598"/>
    </source>
</evidence>
<dbReference type="GO" id="GO:0005524">
    <property type="term" value="F:ATP binding"/>
    <property type="evidence" value="ECO:0007669"/>
    <property type="project" value="UniProtKB-KW"/>
</dbReference>
<dbReference type="InterPro" id="IPR000120">
    <property type="entry name" value="Amidase"/>
</dbReference>
<dbReference type="GO" id="GO:0005739">
    <property type="term" value="C:mitochondrion"/>
    <property type="evidence" value="ECO:0007669"/>
    <property type="project" value="UniProtKB-SubCell"/>
</dbReference>
<dbReference type="SUPFAM" id="SSF75304">
    <property type="entry name" value="Amidase signature (AS) enzymes"/>
    <property type="match status" value="1"/>
</dbReference>
<comment type="subunit">
    <text evidence="5">Subunit of the heterotrimeric GatCAB amidotransferase (AdT) complex, composed of A, B and C subunits.</text>
</comment>
<dbReference type="PANTHER" id="PTHR11895:SF7">
    <property type="entry name" value="GLUTAMYL-TRNA(GLN) AMIDOTRANSFERASE SUBUNIT A, MITOCHONDRIAL"/>
    <property type="match status" value="1"/>
</dbReference>
<comment type="caution">
    <text evidence="8">The sequence shown here is derived from an EMBL/GenBank/DDBJ whole genome shotgun (WGS) entry which is preliminary data.</text>
</comment>
<dbReference type="GO" id="GO:0050567">
    <property type="term" value="F:glutaminyl-tRNA synthase (glutamine-hydrolyzing) activity"/>
    <property type="evidence" value="ECO:0007669"/>
    <property type="project" value="UniProtKB-UniRule"/>
</dbReference>
<evidence type="ECO:0000256" key="2">
    <source>
        <dbReference type="ARBA" id="ARBA00022741"/>
    </source>
</evidence>
<dbReference type="EC" id="6.3.5.7" evidence="5"/>
<keyword evidence="4 5" id="KW-0648">Protein biosynthesis</keyword>
<evidence type="ECO:0000259" key="7">
    <source>
        <dbReference type="Pfam" id="PF01425"/>
    </source>
</evidence>
<dbReference type="EMBL" id="JAGSXJ010000017">
    <property type="protein sequence ID" value="KAH6683675.1"/>
    <property type="molecule type" value="Genomic_DNA"/>
</dbReference>
<evidence type="ECO:0000256" key="5">
    <source>
        <dbReference type="HAMAP-Rule" id="MF_03150"/>
    </source>
</evidence>
<dbReference type="InterPro" id="IPR023631">
    <property type="entry name" value="Amidase_dom"/>
</dbReference>
<evidence type="ECO:0000256" key="3">
    <source>
        <dbReference type="ARBA" id="ARBA00022840"/>
    </source>
</evidence>
<comment type="similarity">
    <text evidence="5">Belongs to the amidase family. GatA subfamily.</text>
</comment>
<evidence type="ECO:0000313" key="9">
    <source>
        <dbReference type="Proteomes" id="UP000770015"/>
    </source>
</evidence>